<evidence type="ECO:0000313" key="3">
    <source>
        <dbReference type="EMBL" id="PZG37962.1"/>
    </source>
</evidence>
<dbReference type="AlphaFoldDB" id="A0A2W2FQY5"/>
<dbReference type="EMBL" id="POUA01000227">
    <property type="protein sequence ID" value="PZG37962.1"/>
    <property type="molecule type" value="Genomic_DNA"/>
</dbReference>
<proteinExistence type="predicted"/>
<keyword evidence="4" id="KW-1185">Reference proteome</keyword>
<dbReference type="GO" id="GO:0003677">
    <property type="term" value="F:DNA binding"/>
    <property type="evidence" value="ECO:0007669"/>
    <property type="project" value="UniProtKB-KW"/>
</dbReference>
<dbReference type="PROSITE" id="PS50943">
    <property type="entry name" value="HTH_CROC1"/>
    <property type="match status" value="1"/>
</dbReference>
<dbReference type="Gene3D" id="1.10.260.40">
    <property type="entry name" value="lambda repressor-like DNA-binding domains"/>
    <property type="match status" value="1"/>
</dbReference>
<dbReference type="InterPro" id="IPR024747">
    <property type="entry name" value="Pyridox_Oxase-rel"/>
</dbReference>
<evidence type="ECO:0000256" key="1">
    <source>
        <dbReference type="ARBA" id="ARBA00023125"/>
    </source>
</evidence>
<protein>
    <recommendedName>
        <fullName evidence="2">HTH cro/C1-type domain-containing protein</fullName>
    </recommendedName>
</protein>
<dbReference type="PANTHER" id="PTHR46797:SF1">
    <property type="entry name" value="METHYLPHOSPHONATE SYNTHASE"/>
    <property type="match status" value="1"/>
</dbReference>
<dbReference type="Pfam" id="PF01381">
    <property type="entry name" value="HTH_3"/>
    <property type="match status" value="1"/>
</dbReference>
<sequence>MSAHRGAHAPGDLGRRIAERRAAIGLSQAELAELAGIDPGYLRYLEENPASPTGETLLRVARALGTTSEGLLGGAAGRPPGGGRPSAAPGLETLTRAECMRLISPGGVGRVAFDDGTGPIVLPVNYRVQDEAVVFRTRYGGRLDEELDTGLSGVEFKIAFEVDRIDDAQRTGWSVLIQGPAHHITEAELPEVSTLGVEPWPGGDREVYIRVTSDRVTGRRIVIT</sequence>
<comment type="caution">
    <text evidence="3">The sequence shown here is derived from an EMBL/GenBank/DDBJ whole genome shotgun (WGS) entry which is preliminary data.</text>
</comment>
<dbReference type="PANTHER" id="PTHR46797">
    <property type="entry name" value="HTH-TYPE TRANSCRIPTIONAL REGULATOR"/>
    <property type="match status" value="1"/>
</dbReference>
<feature type="domain" description="HTH cro/C1-type" evidence="2">
    <location>
        <begin position="17"/>
        <end position="71"/>
    </location>
</feature>
<dbReference type="GO" id="GO:0003700">
    <property type="term" value="F:DNA-binding transcription factor activity"/>
    <property type="evidence" value="ECO:0007669"/>
    <property type="project" value="TreeGrafter"/>
</dbReference>
<dbReference type="Proteomes" id="UP000248544">
    <property type="component" value="Unassembled WGS sequence"/>
</dbReference>
<dbReference type="InterPro" id="IPR010982">
    <property type="entry name" value="Lambda_DNA-bd_dom_sf"/>
</dbReference>
<dbReference type="SUPFAM" id="SSF47413">
    <property type="entry name" value="lambda repressor-like DNA-binding domains"/>
    <property type="match status" value="1"/>
</dbReference>
<dbReference type="GO" id="GO:0005829">
    <property type="term" value="C:cytosol"/>
    <property type="evidence" value="ECO:0007669"/>
    <property type="project" value="TreeGrafter"/>
</dbReference>
<reference evidence="3 4" key="1">
    <citation type="submission" date="2018-01" db="EMBL/GenBank/DDBJ databases">
        <title>Draft genome sequence of Sphaerisporangium sp. 7K107.</title>
        <authorList>
            <person name="Sahin N."/>
            <person name="Saygin H."/>
            <person name="Ay H."/>
        </authorList>
    </citation>
    <scope>NUCLEOTIDE SEQUENCE [LARGE SCALE GENOMIC DNA]</scope>
    <source>
        <strain evidence="3 4">7K107</strain>
    </source>
</reference>
<dbReference type="InterPro" id="IPR001387">
    <property type="entry name" value="Cro/C1-type_HTH"/>
</dbReference>
<dbReference type="InterPro" id="IPR050807">
    <property type="entry name" value="TransReg_Diox_bact_type"/>
</dbReference>
<keyword evidence="1" id="KW-0238">DNA-binding</keyword>
<organism evidence="3 4">
    <name type="scientific">Spongiactinospora gelatinilytica</name>
    <dbReference type="NCBI Taxonomy" id="2666298"/>
    <lineage>
        <taxon>Bacteria</taxon>
        <taxon>Bacillati</taxon>
        <taxon>Actinomycetota</taxon>
        <taxon>Actinomycetes</taxon>
        <taxon>Streptosporangiales</taxon>
        <taxon>Streptosporangiaceae</taxon>
        <taxon>Spongiactinospora</taxon>
    </lineage>
</organism>
<dbReference type="Pfam" id="PF12900">
    <property type="entry name" value="Pyridox_ox_2"/>
    <property type="match status" value="1"/>
</dbReference>
<dbReference type="SMART" id="SM00530">
    <property type="entry name" value="HTH_XRE"/>
    <property type="match status" value="1"/>
</dbReference>
<dbReference type="SUPFAM" id="SSF50475">
    <property type="entry name" value="FMN-binding split barrel"/>
    <property type="match status" value="1"/>
</dbReference>
<dbReference type="Gene3D" id="2.30.110.10">
    <property type="entry name" value="Electron Transport, Fmn-binding Protein, Chain A"/>
    <property type="match status" value="1"/>
</dbReference>
<accession>A0A2W2FQY5</accession>
<gene>
    <name evidence="3" type="ORF">C1I98_25060</name>
</gene>
<dbReference type="RefSeq" id="WP_111169887.1">
    <property type="nucleotide sequence ID" value="NZ_POUA01000227.1"/>
</dbReference>
<dbReference type="InterPro" id="IPR012349">
    <property type="entry name" value="Split_barrel_FMN-bd"/>
</dbReference>
<evidence type="ECO:0000259" key="2">
    <source>
        <dbReference type="PROSITE" id="PS50943"/>
    </source>
</evidence>
<evidence type="ECO:0000313" key="4">
    <source>
        <dbReference type="Proteomes" id="UP000248544"/>
    </source>
</evidence>
<dbReference type="CDD" id="cd00093">
    <property type="entry name" value="HTH_XRE"/>
    <property type="match status" value="1"/>
</dbReference>
<name>A0A2W2FQY5_9ACTN</name>